<dbReference type="RefSeq" id="XP_024342013.1">
    <property type="nucleotide sequence ID" value="XM_024477474.1"/>
</dbReference>
<dbReference type="Gene3D" id="2.60.40.420">
    <property type="entry name" value="Cupredoxins - blue copper proteins"/>
    <property type="match status" value="1"/>
</dbReference>
<proteinExistence type="predicted"/>
<dbReference type="InterPro" id="IPR008972">
    <property type="entry name" value="Cupredoxin"/>
</dbReference>
<dbReference type="Pfam" id="PF02298">
    <property type="entry name" value="Cu_bind_like"/>
    <property type="match status" value="1"/>
</dbReference>
<gene>
    <name evidence="4" type="ORF">POSPLADRAFT_1038988</name>
</gene>
<feature type="chain" id="PRO_5013321678" description="Phytocyanin domain-containing protein" evidence="2">
    <location>
        <begin position="21"/>
        <end position="489"/>
    </location>
</feature>
<accession>A0A1X6N9A0</accession>
<evidence type="ECO:0000313" key="5">
    <source>
        <dbReference type="Proteomes" id="UP000194127"/>
    </source>
</evidence>
<evidence type="ECO:0000256" key="1">
    <source>
        <dbReference type="SAM" id="MobiDB-lite"/>
    </source>
</evidence>
<dbReference type="OrthoDB" id="1921208at2759"/>
<dbReference type="PANTHER" id="PTHR34883:SF15">
    <property type="entry name" value="EXTRACELLULAR SERINE-RICH PROTEIN"/>
    <property type="match status" value="1"/>
</dbReference>
<feature type="compositionally biased region" description="Low complexity" evidence="1">
    <location>
        <begin position="208"/>
        <end position="224"/>
    </location>
</feature>
<evidence type="ECO:0000256" key="2">
    <source>
        <dbReference type="SAM" id="SignalP"/>
    </source>
</evidence>
<organism evidence="4 5">
    <name type="scientific">Postia placenta MAD-698-R-SB12</name>
    <dbReference type="NCBI Taxonomy" id="670580"/>
    <lineage>
        <taxon>Eukaryota</taxon>
        <taxon>Fungi</taxon>
        <taxon>Dikarya</taxon>
        <taxon>Basidiomycota</taxon>
        <taxon>Agaricomycotina</taxon>
        <taxon>Agaricomycetes</taxon>
        <taxon>Polyporales</taxon>
        <taxon>Adustoporiaceae</taxon>
        <taxon>Rhodonia</taxon>
    </lineage>
</organism>
<dbReference type="GO" id="GO:0009055">
    <property type="term" value="F:electron transfer activity"/>
    <property type="evidence" value="ECO:0007669"/>
    <property type="project" value="InterPro"/>
</dbReference>
<feature type="region of interest" description="Disordered" evidence="1">
    <location>
        <begin position="208"/>
        <end position="227"/>
    </location>
</feature>
<sequence>MVAFASFVGTAAFFVGYASALPRPGWAASSDYASWEASSAAVMPSAASAASWDTMAASATMASSDMGSGSMGSSKMGSSKMGSKGKDSMSSADSMATAASSWGSSGYNSGSSWGSANSIASSDVMATATAAAMGNSWWSSSAAPPMYTETAMATETMMASSTWEATSTAAATSVSYGSGSSNWGGSGYESCVQQCMMEYAPPATITASPSSSYSGSSSGSSGSGTTHTVIVAPTQGVLRFVPFSVNASAGDTILYEWHANNHTVTKGSELEICNETSTAPFATGEHDLGFTFTETVNDTNPVFFFCSTPGHCEKGMFGIINPPSVENNAPTSVASMMPAMMANSSTLSAMYAASNVSNNSAAASWGNTMDMGSMPAWSQSLFAENVLYTRAFLAANPAVLKPDGSIDMSATNGTWNLPADISQTLSSSGTSASANASTAGVANAGAATSASSSSAPSGTAAGKTGAASATTVSGALLSVAAIAATFLAL</sequence>
<dbReference type="Proteomes" id="UP000194127">
    <property type="component" value="Unassembled WGS sequence"/>
</dbReference>
<evidence type="ECO:0000259" key="3">
    <source>
        <dbReference type="Pfam" id="PF02298"/>
    </source>
</evidence>
<reference evidence="4 5" key="1">
    <citation type="submission" date="2017-04" db="EMBL/GenBank/DDBJ databases">
        <title>Genome Sequence of the Model Brown-Rot Fungus Postia placenta SB12.</title>
        <authorList>
            <consortium name="DOE Joint Genome Institute"/>
            <person name="Gaskell J."/>
            <person name="Kersten P."/>
            <person name="Larrondo L.F."/>
            <person name="Canessa P."/>
            <person name="Martinez D."/>
            <person name="Hibbett D."/>
            <person name="Schmoll M."/>
            <person name="Kubicek C.P."/>
            <person name="Martinez A.T."/>
            <person name="Yadav J."/>
            <person name="Master E."/>
            <person name="Magnuson J.K."/>
            <person name="James T."/>
            <person name="Yaver D."/>
            <person name="Berka R."/>
            <person name="Labutti K."/>
            <person name="Lipzen A."/>
            <person name="Aerts A."/>
            <person name="Barry K."/>
            <person name="Henrissat B."/>
            <person name="Blanchette R."/>
            <person name="Grigoriev I."/>
            <person name="Cullen D."/>
        </authorList>
    </citation>
    <scope>NUCLEOTIDE SEQUENCE [LARGE SCALE GENOMIC DNA]</scope>
    <source>
        <strain evidence="4 5">MAD-698-R-SB12</strain>
    </source>
</reference>
<dbReference type="CDD" id="cd00920">
    <property type="entry name" value="Cupredoxin"/>
    <property type="match status" value="1"/>
</dbReference>
<dbReference type="STRING" id="670580.A0A1X6N9A0"/>
<dbReference type="EMBL" id="KZ110593">
    <property type="protein sequence ID" value="OSX65219.1"/>
    <property type="molecule type" value="Genomic_DNA"/>
</dbReference>
<dbReference type="AlphaFoldDB" id="A0A1X6N9A0"/>
<dbReference type="InterPro" id="IPR003245">
    <property type="entry name" value="Phytocyanin_dom"/>
</dbReference>
<feature type="signal peptide" evidence="2">
    <location>
        <begin position="1"/>
        <end position="20"/>
    </location>
</feature>
<keyword evidence="2" id="KW-0732">Signal</keyword>
<protein>
    <recommendedName>
        <fullName evidence="3">Phytocyanin domain-containing protein</fullName>
    </recommendedName>
</protein>
<feature type="region of interest" description="Disordered" evidence="1">
    <location>
        <begin position="64"/>
        <end position="91"/>
    </location>
</feature>
<dbReference type="InterPro" id="IPR052953">
    <property type="entry name" value="Ser-rich/MCO-related"/>
</dbReference>
<dbReference type="PANTHER" id="PTHR34883">
    <property type="entry name" value="SERINE-RICH PROTEIN, PUTATIVE-RELATED-RELATED"/>
    <property type="match status" value="1"/>
</dbReference>
<name>A0A1X6N9A0_9APHY</name>
<keyword evidence="5" id="KW-1185">Reference proteome</keyword>
<evidence type="ECO:0000313" key="4">
    <source>
        <dbReference type="EMBL" id="OSX65219.1"/>
    </source>
</evidence>
<feature type="domain" description="Phytocyanin" evidence="3">
    <location>
        <begin position="248"/>
        <end position="316"/>
    </location>
</feature>
<dbReference type="GeneID" id="36322424"/>
<dbReference type="SUPFAM" id="SSF49503">
    <property type="entry name" value="Cupredoxins"/>
    <property type="match status" value="1"/>
</dbReference>